<dbReference type="Pfam" id="PF14054">
    <property type="entry name" value="DUF4249"/>
    <property type="match status" value="1"/>
</dbReference>
<organism evidence="2 3">
    <name type="scientific">Flavobacterium cupreum</name>
    <dbReference type="NCBI Taxonomy" id="2133766"/>
    <lineage>
        <taxon>Bacteria</taxon>
        <taxon>Pseudomonadati</taxon>
        <taxon>Bacteroidota</taxon>
        <taxon>Flavobacteriia</taxon>
        <taxon>Flavobacteriales</taxon>
        <taxon>Flavobacteriaceae</taxon>
        <taxon>Flavobacterium</taxon>
    </lineage>
</organism>
<dbReference type="OrthoDB" id="1062680at2"/>
<dbReference type="AlphaFoldDB" id="A0A434A9T6"/>
<keyword evidence="1" id="KW-0732">Signal</keyword>
<name>A0A434A9T6_9FLAO</name>
<proteinExistence type="predicted"/>
<feature type="chain" id="PRO_5019270429" evidence="1">
    <location>
        <begin position="17"/>
        <end position="404"/>
    </location>
</feature>
<dbReference type="PROSITE" id="PS51257">
    <property type="entry name" value="PROKAR_LIPOPROTEIN"/>
    <property type="match status" value="1"/>
</dbReference>
<sequence length="404" mass="46042">MMKKIFLYSFPGIALLASIFGCTTPYNYQNNDFEDVIIVEATLTNEYKNHEVKISRTYSLEESFPQFESQAIVNVTDDLGNKYDFAETGSSYISVDKFQAVPERQYQLHIVTKNGRTYVSGTEKLTTQTQIGSVVPNVTTKNGIRGVQIEVNSSDPTSTSRYYRYKYDETYKVVAPIWFSQEAVPAGNVVTPSPRTTEARTCYSDQKSNEIILTSTNDLSEDRVSNFPVKFISSKDHIIRNRYSILVKQYVQTLAAHTYYETLKEISDNGSILSQTQPGFFRGNIKSVDDSREKVIGFFEVSSYSEKRIFFNFNDLFPKTPSPEYQYYCPIVIPEGEAANFYFNNCYNTSPNSTCQGPTIVELIKTRARVFFPTDDSQKIILYTIQCGDCTSFSSNIKPSFWID</sequence>
<dbReference type="RefSeq" id="WP_127337896.1">
    <property type="nucleotide sequence ID" value="NZ_QWDM01000004.1"/>
</dbReference>
<comment type="caution">
    <text evidence="2">The sequence shown here is derived from an EMBL/GenBank/DDBJ whole genome shotgun (WGS) entry which is preliminary data.</text>
</comment>
<protein>
    <submittedName>
        <fullName evidence="2">DUF4249 domain-containing protein</fullName>
    </submittedName>
</protein>
<dbReference type="EMBL" id="QWDM01000004">
    <property type="protein sequence ID" value="RUT71117.1"/>
    <property type="molecule type" value="Genomic_DNA"/>
</dbReference>
<accession>A0A434A9T6</accession>
<dbReference type="InterPro" id="IPR025345">
    <property type="entry name" value="DUF4249"/>
</dbReference>
<keyword evidence="3" id="KW-1185">Reference proteome</keyword>
<evidence type="ECO:0000313" key="2">
    <source>
        <dbReference type="EMBL" id="RUT71117.1"/>
    </source>
</evidence>
<evidence type="ECO:0000256" key="1">
    <source>
        <dbReference type="SAM" id="SignalP"/>
    </source>
</evidence>
<evidence type="ECO:0000313" key="3">
    <source>
        <dbReference type="Proteomes" id="UP000288102"/>
    </source>
</evidence>
<gene>
    <name evidence="2" type="ORF">D0817_08255</name>
</gene>
<reference evidence="3" key="1">
    <citation type="journal article" date="2019" name="Syst. Appl. Microbiol.">
        <title>Flavobacterium circumlabens sp. nov. and Flavobacterium cupreum sp. nov., two psychrotrophic species isolated from Antarctic environmental samples.</title>
        <authorList>
            <person name="Kralova S."/>
            <person name="Busse H.-J."/>
            <person name="Svec P."/>
            <person name="Maslanova I."/>
            <person name="Stankova E."/>
            <person name="Bartak M."/>
            <person name="Sedlacek I."/>
        </authorList>
    </citation>
    <scope>NUCLEOTIDE SEQUENCE [LARGE SCALE GENOMIC DNA]</scope>
    <source>
        <strain evidence="3">CCM 8825</strain>
    </source>
</reference>
<dbReference type="Proteomes" id="UP000288102">
    <property type="component" value="Unassembled WGS sequence"/>
</dbReference>
<feature type="signal peptide" evidence="1">
    <location>
        <begin position="1"/>
        <end position="16"/>
    </location>
</feature>